<dbReference type="AlphaFoldDB" id="A0A2P2MI98"/>
<protein>
    <submittedName>
        <fullName evidence="1">Uncharacterized protein MANES_04G043700</fullName>
    </submittedName>
</protein>
<sequence length="35" mass="3864">MPKRQGISIINFAASSEELKLDIADFDNLCLVPNT</sequence>
<dbReference type="EMBL" id="GGEC01049451">
    <property type="protein sequence ID" value="MBX29935.1"/>
    <property type="molecule type" value="Transcribed_RNA"/>
</dbReference>
<proteinExistence type="predicted"/>
<evidence type="ECO:0000313" key="1">
    <source>
        <dbReference type="EMBL" id="MBX29935.1"/>
    </source>
</evidence>
<organism evidence="1">
    <name type="scientific">Rhizophora mucronata</name>
    <name type="common">Asiatic mangrove</name>
    <dbReference type="NCBI Taxonomy" id="61149"/>
    <lineage>
        <taxon>Eukaryota</taxon>
        <taxon>Viridiplantae</taxon>
        <taxon>Streptophyta</taxon>
        <taxon>Embryophyta</taxon>
        <taxon>Tracheophyta</taxon>
        <taxon>Spermatophyta</taxon>
        <taxon>Magnoliopsida</taxon>
        <taxon>eudicotyledons</taxon>
        <taxon>Gunneridae</taxon>
        <taxon>Pentapetalae</taxon>
        <taxon>rosids</taxon>
        <taxon>fabids</taxon>
        <taxon>Malpighiales</taxon>
        <taxon>Rhizophoraceae</taxon>
        <taxon>Rhizophora</taxon>
    </lineage>
</organism>
<name>A0A2P2MI98_RHIMU</name>
<reference evidence="1" key="1">
    <citation type="submission" date="2018-02" db="EMBL/GenBank/DDBJ databases">
        <title>Rhizophora mucronata_Transcriptome.</title>
        <authorList>
            <person name="Meera S.P."/>
            <person name="Sreeshan A."/>
            <person name="Augustine A."/>
        </authorList>
    </citation>
    <scope>NUCLEOTIDE SEQUENCE</scope>
    <source>
        <tissue evidence="1">Leaf</tissue>
    </source>
</reference>
<accession>A0A2P2MI98</accession>